<keyword evidence="3" id="KW-1185">Reference proteome</keyword>
<evidence type="ECO:0000256" key="1">
    <source>
        <dbReference type="SAM" id="SignalP"/>
    </source>
</evidence>
<accession>A0A8J6QSN8</accession>
<dbReference type="EMBL" id="JACXAF010000014">
    <property type="protein sequence ID" value="MBD1390064.1"/>
    <property type="molecule type" value="Genomic_DNA"/>
</dbReference>
<comment type="caution">
    <text evidence="2">The sequence shown here is derived from an EMBL/GenBank/DDBJ whole genome shotgun (WGS) entry which is preliminary data.</text>
</comment>
<keyword evidence="1" id="KW-0732">Signal</keyword>
<name>A0A8J6QSN8_9GAMM</name>
<dbReference type="RefSeq" id="WP_191145142.1">
    <property type="nucleotide sequence ID" value="NZ_JACXAF010000014.1"/>
</dbReference>
<feature type="signal peptide" evidence="1">
    <location>
        <begin position="1"/>
        <end position="19"/>
    </location>
</feature>
<dbReference type="Proteomes" id="UP000638014">
    <property type="component" value="Unassembled WGS sequence"/>
</dbReference>
<evidence type="ECO:0000313" key="2">
    <source>
        <dbReference type="EMBL" id="MBD1390064.1"/>
    </source>
</evidence>
<proteinExistence type="predicted"/>
<reference evidence="2" key="1">
    <citation type="submission" date="2020-09" db="EMBL/GenBank/DDBJ databases">
        <title>A novel bacterium of genus Neiella, isolated from South China Sea.</title>
        <authorList>
            <person name="Huang H."/>
            <person name="Mo K."/>
            <person name="Hu Y."/>
        </authorList>
    </citation>
    <scope>NUCLEOTIDE SEQUENCE</scope>
    <source>
        <strain evidence="2">HB171785</strain>
    </source>
</reference>
<feature type="chain" id="PRO_5035255764" evidence="1">
    <location>
        <begin position="20"/>
        <end position="124"/>
    </location>
</feature>
<organism evidence="2 3">
    <name type="scientific">Neiella litorisoli</name>
    <dbReference type="NCBI Taxonomy" id="2771431"/>
    <lineage>
        <taxon>Bacteria</taxon>
        <taxon>Pseudomonadati</taxon>
        <taxon>Pseudomonadota</taxon>
        <taxon>Gammaproteobacteria</taxon>
        <taxon>Alteromonadales</taxon>
        <taxon>Echinimonadaceae</taxon>
        <taxon>Neiella</taxon>
    </lineage>
</organism>
<gene>
    <name evidence="2" type="ORF">IC617_11545</name>
</gene>
<dbReference type="AlphaFoldDB" id="A0A8J6QSN8"/>
<evidence type="ECO:0000313" key="3">
    <source>
        <dbReference type="Proteomes" id="UP000638014"/>
    </source>
</evidence>
<protein>
    <submittedName>
        <fullName evidence="2">Uncharacterized protein</fullName>
    </submittedName>
</protein>
<sequence>MMKALLLGLGVMVAGTAVANDEAQLTDELVQLAAEAKYISIDCGIPLDKDKFIDLTKIYAFNNGYDPSTEINWEYVKLESHKLYMAMKSDLPHAGQACDSLTDKFKDALPALEKKPELKLDIDS</sequence>